<reference evidence="3" key="1">
    <citation type="submission" date="2010-09" db="EMBL/GenBank/DDBJ databases">
        <authorList>
            <person name="Daugherty S.C."/>
            <person name="Kilian M."/>
            <person name="Tettelin H."/>
        </authorList>
    </citation>
    <scope>NUCLEOTIDE SEQUENCE [LARGE SCALE GENOMIC DNA]</scope>
    <source>
        <strain evidence="3">SK1302</strain>
    </source>
</reference>
<dbReference type="Pfam" id="PF04991">
    <property type="entry name" value="LicD"/>
    <property type="match status" value="1"/>
</dbReference>
<dbReference type="InterPro" id="IPR007074">
    <property type="entry name" value="LicD/FKTN/FKRP_NTP_transf"/>
</dbReference>
<proteinExistence type="predicted"/>
<comment type="caution">
    <text evidence="3">The sequence shown here is derived from an EMBL/GenBank/DDBJ whole genome shotgun (WGS) entry which is preliminary data.</text>
</comment>
<dbReference type="EMBL" id="AEDY01000086">
    <property type="protein sequence ID" value="EFO53834.1"/>
    <property type="molecule type" value="Genomic_DNA"/>
</dbReference>
<dbReference type="InterPro" id="IPR050834">
    <property type="entry name" value="Glycosyltransf_2"/>
</dbReference>
<dbReference type="InterPro" id="IPR029044">
    <property type="entry name" value="Nucleotide-diphossugar_trans"/>
</dbReference>
<feature type="domain" description="Glycosyltransferase 2-like" evidence="1">
    <location>
        <begin position="252"/>
        <end position="416"/>
    </location>
</feature>
<evidence type="ECO:0000259" key="1">
    <source>
        <dbReference type="Pfam" id="PF00535"/>
    </source>
</evidence>
<sequence>MCGGGAIGALRNKGFIPWDDDLDFFMPRKDYEKLAELWPRYADERYFLSKSDRDFVDRNLFITIRDKETTCIKPYQQDLDLPHGLALDVLPLDYYPKNPAERKKQVRWALIYSLFCAQTIPEKHGALMKWGSTILLGLTPKALRYRIWKMAEKEMTKYGPAESDGITELCSGPGYMKKKYPIQAFEDNIFLPFEGTEMPIPVGYDAYLSTAFGDYMTPPPADKQVPHHDALIADMDKSYTEYKGNTMQEKISIIVPVYNVEAYLERCVKSILKQTYTNFELLLINDGSTDQSGALCDQLASKNENIKVFHIKNAGVSNARNIGIQYSRGEWITFIDSDDFITPDYLETLISVVDSDDSIGFSIARLHHIKNGQITELPVFSGKVEKWSTEQTMRELLTTTRTSFFPVAKLFKREIISDFTFNTDYHLAEDALFLTEVLLKTKCTSVFIDKPIYYYDHRQGSATTSVNNHVFDTIEVYKIIISEVFQIFPKLRTELVNRECWSYITVYDKIIFTDSSQYRTEKVKLRKWIINHLSEILKDPYFTHFRKIAVLSLLVSPWIYRQIVGLN</sequence>
<dbReference type="PANTHER" id="PTHR43685">
    <property type="entry name" value="GLYCOSYLTRANSFERASE"/>
    <property type="match status" value="1"/>
</dbReference>
<evidence type="ECO:0000313" key="3">
    <source>
        <dbReference type="EMBL" id="EFO53834.1"/>
    </source>
</evidence>
<gene>
    <name evidence="3" type="ORF">SIN_1440</name>
</gene>
<feature type="domain" description="LicD/FKTN/FKRP nucleotidyltransferase" evidence="2">
    <location>
        <begin position="1"/>
        <end position="213"/>
    </location>
</feature>
<name>A0ABP2J2H5_9STRE</name>
<dbReference type="PANTHER" id="PTHR43685:SF2">
    <property type="entry name" value="GLYCOSYLTRANSFERASE 2-LIKE DOMAIN-CONTAINING PROTEIN"/>
    <property type="match status" value="1"/>
</dbReference>
<dbReference type="SUPFAM" id="SSF53448">
    <property type="entry name" value="Nucleotide-diphospho-sugar transferases"/>
    <property type="match status" value="1"/>
</dbReference>
<dbReference type="CDD" id="cd00761">
    <property type="entry name" value="Glyco_tranf_GTA_type"/>
    <property type="match status" value="1"/>
</dbReference>
<dbReference type="Gene3D" id="3.90.550.10">
    <property type="entry name" value="Spore Coat Polysaccharide Biosynthesis Protein SpsA, Chain A"/>
    <property type="match status" value="1"/>
</dbReference>
<organism evidence="3">
    <name type="scientific">Streptococcus infantis SK1302</name>
    <dbReference type="NCBI Taxonomy" id="871237"/>
    <lineage>
        <taxon>Bacteria</taxon>
        <taxon>Bacillati</taxon>
        <taxon>Bacillota</taxon>
        <taxon>Bacilli</taxon>
        <taxon>Lactobacillales</taxon>
        <taxon>Streptococcaceae</taxon>
        <taxon>Streptococcus</taxon>
    </lineage>
</organism>
<dbReference type="InterPro" id="IPR001173">
    <property type="entry name" value="Glyco_trans_2-like"/>
</dbReference>
<accession>A0ABP2J2H5</accession>
<protein>
    <submittedName>
        <fullName evidence="3">LicD3 protein</fullName>
    </submittedName>
</protein>
<evidence type="ECO:0000259" key="2">
    <source>
        <dbReference type="Pfam" id="PF04991"/>
    </source>
</evidence>
<dbReference type="Pfam" id="PF00535">
    <property type="entry name" value="Glycos_transf_2"/>
    <property type="match status" value="1"/>
</dbReference>